<evidence type="ECO:0000313" key="7">
    <source>
        <dbReference type="Proteomes" id="UP000789803"/>
    </source>
</evidence>
<evidence type="ECO:0000256" key="1">
    <source>
        <dbReference type="ARBA" id="ARBA00004167"/>
    </source>
</evidence>
<comment type="subcellular location">
    <subcellularLocation>
        <location evidence="1">Membrane</location>
        <topology evidence="1">Single-pass membrane protein</topology>
    </subcellularLocation>
</comment>
<feature type="region of interest" description="Disordered" evidence="3">
    <location>
        <begin position="1"/>
        <end position="34"/>
    </location>
</feature>
<accession>A0ABN7KA33</accession>
<keyword evidence="4" id="KW-0472">Membrane</keyword>
<protein>
    <recommendedName>
        <fullName evidence="5">Band 7 domain-containing protein</fullName>
    </recommendedName>
</protein>
<feature type="domain" description="Band 7" evidence="5">
    <location>
        <begin position="67"/>
        <end position="255"/>
    </location>
</feature>
<keyword evidence="4" id="KW-1133">Transmembrane helix</keyword>
<evidence type="ECO:0000256" key="3">
    <source>
        <dbReference type="SAM" id="MobiDB-lite"/>
    </source>
</evidence>
<proteinExistence type="predicted"/>
<dbReference type="PANTHER" id="PTHR23222">
    <property type="entry name" value="PROHIBITIN"/>
    <property type="match status" value="1"/>
</dbReference>
<dbReference type="Gene3D" id="3.30.479.30">
    <property type="entry name" value="Band 7 domain"/>
    <property type="match status" value="1"/>
</dbReference>
<name>A0ABN7KA33_9BACT</name>
<dbReference type="InterPro" id="IPR000163">
    <property type="entry name" value="Prohibitin"/>
</dbReference>
<evidence type="ECO:0000256" key="4">
    <source>
        <dbReference type="SAM" id="Phobius"/>
    </source>
</evidence>
<dbReference type="InterPro" id="IPR001107">
    <property type="entry name" value="Band_7"/>
</dbReference>
<dbReference type="InterPro" id="IPR036013">
    <property type="entry name" value="Band_7/SPFH_dom_sf"/>
</dbReference>
<dbReference type="SUPFAM" id="SSF117892">
    <property type="entry name" value="Band 7/SPFH domain"/>
    <property type="match status" value="1"/>
</dbReference>
<organism evidence="6 7">
    <name type="scientific">Campylobacter majalis</name>
    <dbReference type="NCBI Taxonomy" id="2790656"/>
    <lineage>
        <taxon>Bacteria</taxon>
        <taxon>Pseudomonadati</taxon>
        <taxon>Campylobacterota</taxon>
        <taxon>Epsilonproteobacteria</taxon>
        <taxon>Campylobacterales</taxon>
        <taxon>Campylobacteraceae</taxon>
        <taxon>Campylobacter</taxon>
    </lineage>
</organism>
<keyword evidence="4" id="KW-0812">Transmembrane</keyword>
<feature type="coiled-coil region" evidence="2">
    <location>
        <begin position="247"/>
        <end position="278"/>
    </location>
</feature>
<evidence type="ECO:0000256" key="2">
    <source>
        <dbReference type="SAM" id="Coils"/>
    </source>
</evidence>
<comment type="caution">
    <text evidence="6">The sequence shown here is derived from an EMBL/GenBank/DDBJ whole genome shotgun (WGS) entry which is preliminary data.</text>
</comment>
<dbReference type="PRINTS" id="PR00679">
    <property type="entry name" value="PROHIBITIN"/>
</dbReference>
<sequence length="372" mass="41080">MPADLNDYFNKKRNTNNSSNNESSNEEKGFKKPNFKGPNIPNNFNFGKFGALVYVVIAIVAVIALTQPFVVINSGEVGIKSTAGKYEPSPLQPGFHFFVPFIQKVAIVDTRVRLINYTSGEDMGEAQKYSTQAQAGIIRKNSISVLDARNLPVSIDITVQYRLNPENAPQTIAAWGFSWESKIVDPVVRDVVRSIAGKYTAEELPTKRNEIATAIDDGIRKDIDAQPNKPVELLTVQLREIILPEKVKEQIERVQIAKQEAERTKYEVERANQEALKKAALAEGTAKAAIIEAQGRADAAKIEADAQAYANREVAKSLDTNLLNLKQIETQGKFNEALRENKDAKIFLTPGGAVPNIWVDTKDKAKQSAIGQ</sequence>
<reference evidence="6 7" key="1">
    <citation type="submission" date="2020-11" db="EMBL/GenBank/DDBJ databases">
        <authorList>
            <person name="Peeters C."/>
        </authorList>
    </citation>
    <scope>NUCLEOTIDE SEQUENCE [LARGE SCALE GENOMIC DNA]</scope>
    <source>
        <strain evidence="6 7">LMG 7974</strain>
    </source>
</reference>
<gene>
    <name evidence="6" type="ORF">LMG7974_01256</name>
</gene>
<evidence type="ECO:0000259" key="5">
    <source>
        <dbReference type="SMART" id="SM00244"/>
    </source>
</evidence>
<dbReference type="EMBL" id="CAJHOF010000011">
    <property type="protein sequence ID" value="CAD7288945.1"/>
    <property type="molecule type" value="Genomic_DNA"/>
</dbReference>
<feature type="transmembrane region" description="Helical" evidence="4">
    <location>
        <begin position="51"/>
        <end position="72"/>
    </location>
</feature>
<evidence type="ECO:0000313" key="6">
    <source>
        <dbReference type="EMBL" id="CAD7288945.1"/>
    </source>
</evidence>
<keyword evidence="7" id="KW-1185">Reference proteome</keyword>
<dbReference type="RefSeq" id="WP_229933050.1">
    <property type="nucleotide sequence ID" value="NZ_CAJHOF010000011.1"/>
</dbReference>
<dbReference type="PANTHER" id="PTHR23222:SF0">
    <property type="entry name" value="PROHIBITIN 1"/>
    <property type="match status" value="1"/>
</dbReference>
<dbReference type="SMART" id="SM00244">
    <property type="entry name" value="PHB"/>
    <property type="match status" value="1"/>
</dbReference>
<dbReference type="Pfam" id="PF01145">
    <property type="entry name" value="Band_7"/>
    <property type="match status" value="1"/>
</dbReference>
<dbReference type="Proteomes" id="UP000789803">
    <property type="component" value="Unassembled WGS sequence"/>
</dbReference>
<keyword evidence="2" id="KW-0175">Coiled coil</keyword>
<dbReference type="CDD" id="cd03401">
    <property type="entry name" value="SPFH_prohibitin"/>
    <property type="match status" value="1"/>
</dbReference>